<evidence type="ECO:0000313" key="4">
    <source>
        <dbReference type="Proteomes" id="UP000242642"/>
    </source>
</evidence>
<evidence type="ECO:0000256" key="1">
    <source>
        <dbReference type="ARBA" id="ARBA00022686"/>
    </source>
</evidence>
<proteinExistence type="predicted"/>
<feature type="domain" description="TerD" evidence="2">
    <location>
        <begin position="28"/>
        <end position="159"/>
    </location>
</feature>
<dbReference type="GO" id="GO:0046690">
    <property type="term" value="P:response to tellurium ion"/>
    <property type="evidence" value="ECO:0007669"/>
    <property type="project" value="UniProtKB-KW"/>
</dbReference>
<reference evidence="4" key="1">
    <citation type="submission" date="2016-10" db="EMBL/GenBank/DDBJ databases">
        <authorList>
            <person name="Varghese N."/>
            <person name="Submissions S."/>
        </authorList>
    </citation>
    <scope>NUCLEOTIDE SEQUENCE [LARGE SCALE GENOMIC DNA]</scope>
    <source>
        <strain evidence="4">DSM 18579</strain>
    </source>
</reference>
<dbReference type="PANTHER" id="PTHR32097:SF3">
    <property type="entry name" value="TELLURITE RESISTANCE PROTEIN"/>
    <property type="match status" value="1"/>
</dbReference>
<dbReference type="Proteomes" id="UP000242642">
    <property type="component" value="Unassembled WGS sequence"/>
</dbReference>
<dbReference type="EMBL" id="FOHV01000029">
    <property type="protein sequence ID" value="SET46816.1"/>
    <property type="molecule type" value="Genomic_DNA"/>
</dbReference>
<dbReference type="CDD" id="cd06974">
    <property type="entry name" value="TerD_like"/>
    <property type="match status" value="2"/>
</dbReference>
<name>A0A1I0EP65_9GAMM</name>
<organism evidence="3 4">
    <name type="scientific">Thorsellia anophelis DSM 18579</name>
    <dbReference type="NCBI Taxonomy" id="1123402"/>
    <lineage>
        <taxon>Bacteria</taxon>
        <taxon>Pseudomonadati</taxon>
        <taxon>Pseudomonadota</taxon>
        <taxon>Gammaproteobacteria</taxon>
        <taxon>Enterobacterales</taxon>
        <taxon>Thorselliaceae</taxon>
        <taxon>Thorsellia</taxon>
    </lineage>
</organism>
<evidence type="ECO:0000259" key="2">
    <source>
        <dbReference type="Pfam" id="PF02342"/>
    </source>
</evidence>
<gene>
    <name evidence="3" type="ORF">SAMN02583745_02456</name>
</gene>
<dbReference type="AlphaFoldDB" id="A0A1I0EP65"/>
<accession>A0A1I0EP65</accession>
<dbReference type="InterPro" id="IPR017115">
    <property type="entry name" value="Tellurite_resistance_TerA"/>
</dbReference>
<dbReference type="PANTHER" id="PTHR32097">
    <property type="entry name" value="CAMP-BINDING PROTEIN 1-RELATED"/>
    <property type="match status" value="1"/>
</dbReference>
<keyword evidence="4" id="KW-1185">Reference proteome</keyword>
<dbReference type="Gene3D" id="2.60.60.30">
    <property type="entry name" value="sav2460 like domains"/>
    <property type="match status" value="2"/>
</dbReference>
<dbReference type="PIRSF" id="PIRSF037118">
    <property type="entry name" value="Tellurite_resistance_TerA"/>
    <property type="match status" value="1"/>
</dbReference>
<dbReference type="InterPro" id="IPR003325">
    <property type="entry name" value="TerD"/>
</dbReference>
<dbReference type="STRING" id="1123402.SAMN02583745_02456"/>
<keyword evidence="1" id="KW-0778">Tellurium resistance</keyword>
<protein>
    <submittedName>
        <fullName evidence="3">Tellurite resistance protein TerA</fullName>
    </submittedName>
</protein>
<sequence length="389" mass="42893">MQNLTAGGNAPVPNELLTIRILSGHPSDISAFRLYDNAKVKGDADMIFYGQKNSDDGAVRLIAEGTNTIFEINLDKIGPDVQKIAFSSTCDEGKTISQLGSLIIQVENKNNILIKSEVEMVGRTEAALILGELYKRNNEWKFRFVSQGFNGGLKPLAEFFGVDVSDDAPTPPEPIINTAPANPSTVNLNKISLTKNSPSINLSKKTDFGLIKVNLNWNQNPTQNSTGFMNKLFSGNGKIDLDLGAFIRFKDGDADIVQALGNRFGNLDRDPYVKLLADDRTGSSATGEWLHINGEKWHHIAEILIFTFIYEGVPNWSKTDAVVTLHVPNEPPIETQLTEGNDRFNMCAIARIVNQNGSMNVERIDRYFAGHKDLDNAFGWGFSWKAGSK</sequence>
<dbReference type="InterPro" id="IPR051324">
    <property type="entry name" value="Stress/Tellurium_Resist"/>
</dbReference>
<dbReference type="RefSeq" id="WP_093321603.1">
    <property type="nucleotide sequence ID" value="NZ_FOHV01000029.1"/>
</dbReference>
<evidence type="ECO:0000313" key="3">
    <source>
        <dbReference type="EMBL" id="SET46816.1"/>
    </source>
</evidence>
<dbReference type="Pfam" id="PF02342">
    <property type="entry name" value="TerD"/>
    <property type="match status" value="1"/>
</dbReference>
<dbReference type="OrthoDB" id="2079357at2"/>